<keyword evidence="2" id="KW-0732">Signal</keyword>
<feature type="compositionally biased region" description="Basic and acidic residues" evidence="1">
    <location>
        <begin position="80"/>
        <end position="94"/>
    </location>
</feature>
<protein>
    <submittedName>
        <fullName evidence="3">Uncharacterized protein</fullName>
    </submittedName>
</protein>
<comment type="caution">
    <text evidence="3">The sequence shown here is derived from an EMBL/GenBank/DDBJ whole genome shotgun (WGS) entry which is preliminary data.</text>
</comment>
<feature type="chain" id="PRO_5035949699" evidence="2">
    <location>
        <begin position="21"/>
        <end position="94"/>
    </location>
</feature>
<dbReference type="AlphaFoldDB" id="A0A8T0INT6"/>
<organism evidence="3 4">
    <name type="scientific">Ceratodon purpureus</name>
    <name type="common">Fire moss</name>
    <name type="synonym">Dicranum purpureum</name>
    <dbReference type="NCBI Taxonomy" id="3225"/>
    <lineage>
        <taxon>Eukaryota</taxon>
        <taxon>Viridiplantae</taxon>
        <taxon>Streptophyta</taxon>
        <taxon>Embryophyta</taxon>
        <taxon>Bryophyta</taxon>
        <taxon>Bryophytina</taxon>
        <taxon>Bryopsida</taxon>
        <taxon>Dicranidae</taxon>
        <taxon>Pseudoditrichales</taxon>
        <taxon>Ditrichaceae</taxon>
        <taxon>Ceratodon</taxon>
    </lineage>
</organism>
<evidence type="ECO:0000256" key="1">
    <source>
        <dbReference type="SAM" id="MobiDB-lite"/>
    </source>
</evidence>
<feature type="region of interest" description="Disordered" evidence="1">
    <location>
        <begin position="24"/>
        <end position="94"/>
    </location>
</feature>
<feature type="compositionally biased region" description="Basic and acidic residues" evidence="1">
    <location>
        <begin position="54"/>
        <end position="72"/>
    </location>
</feature>
<evidence type="ECO:0000313" key="3">
    <source>
        <dbReference type="EMBL" id="KAG0584238.1"/>
    </source>
</evidence>
<sequence length="94" mass="10788">MLSNLKWMFLLFFFLFGTQAGYNMPSASSGNGNNNDKGRVSPANPSASESWSPEPDRWYREPDHVIKYDDGNSRGPPWQPKDRWYGNGKFPDKK</sequence>
<feature type="compositionally biased region" description="Polar residues" evidence="1">
    <location>
        <begin position="25"/>
        <end position="35"/>
    </location>
</feature>
<evidence type="ECO:0000313" key="4">
    <source>
        <dbReference type="Proteomes" id="UP000822688"/>
    </source>
</evidence>
<accession>A0A8T0INT6</accession>
<name>A0A8T0INT6_CERPU</name>
<evidence type="ECO:0000256" key="2">
    <source>
        <dbReference type="SAM" id="SignalP"/>
    </source>
</evidence>
<feature type="signal peptide" evidence="2">
    <location>
        <begin position="1"/>
        <end position="20"/>
    </location>
</feature>
<dbReference type="EMBL" id="CM026423">
    <property type="protein sequence ID" value="KAG0584238.1"/>
    <property type="molecule type" value="Genomic_DNA"/>
</dbReference>
<keyword evidence="4" id="KW-1185">Reference proteome</keyword>
<proteinExistence type="predicted"/>
<reference evidence="3" key="1">
    <citation type="submission" date="2020-06" db="EMBL/GenBank/DDBJ databases">
        <title>WGS assembly of Ceratodon purpureus strain R40.</title>
        <authorList>
            <person name="Carey S.B."/>
            <person name="Jenkins J."/>
            <person name="Shu S."/>
            <person name="Lovell J.T."/>
            <person name="Sreedasyam A."/>
            <person name="Maumus F."/>
            <person name="Tiley G.P."/>
            <person name="Fernandez-Pozo N."/>
            <person name="Barry K."/>
            <person name="Chen C."/>
            <person name="Wang M."/>
            <person name="Lipzen A."/>
            <person name="Daum C."/>
            <person name="Saski C.A."/>
            <person name="Payton A.C."/>
            <person name="Mcbreen J.C."/>
            <person name="Conrad R.E."/>
            <person name="Kollar L.M."/>
            <person name="Olsson S."/>
            <person name="Huttunen S."/>
            <person name="Landis J.B."/>
            <person name="Wickett N.J."/>
            <person name="Johnson M.G."/>
            <person name="Rensing S.A."/>
            <person name="Grimwood J."/>
            <person name="Schmutz J."/>
            <person name="Mcdaniel S.F."/>
        </authorList>
    </citation>
    <scope>NUCLEOTIDE SEQUENCE</scope>
    <source>
        <strain evidence="3">R40</strain>
    </source>
</reference>
<gene>
    <name evidence="3" type="ORF">KC19_3G195300</name>
</gene>
<dbReference type="Proteomes" id="UP000822688">
    <property type="component" value="Chromosome 3"/>
</dbReference>